<dbReference type="EMBL" id="PVLV01000121">
    <property type="protein sequence ID" value="PRH79418.1"/>
    <property type="molecule type" value="Genomic_DNA"/>
</dbReference>
<accession>A0A2S9PYC4</accession>
<gene>
    <name evidence="1" type="ORF">C6N75_10075</name>
</gene>
<comment type="caution">
    <text evidence="1">The sequence shown here is derived from an EMBL/GenBank/DDBJ whole genome shotgun (WGS) entry which is preliminary data.</text>
</comment>
<dbReference type="AlphaFoldDB" id="A0A2S9PYC4"/>
<evidence type="ECO:0000313" key="2">
    <source>
        <dbReference type="Proteomes" id="UP000239322"/>
    </source>
</evidence>
<keyword evidence="2" id="KW-1185">Reference proteome</keyword>
<dbReference type="OrthoDB" id="4244284at2"/>
<reference evidence="1 2" key="1">
    <citation type="submission" date="2018-03" db="EMBL/GenBank/DDBJ databases">
        <title>Novel Streptomyces sp. from soil.</title>
        <authorList>
            <person name="Tan G.Y.A."/>
            <person name="Lee Z.Y."/>
        </authorList>
    </citation>
    <scope>NUCLEOTIDE SEQUENCE [LARGE SCALE GENOMIC DNA]</scope>
    <source>
        <strain evidence="1 2">ST5x</strain>
    </source>
</reference>
<dbReference type="Proteomes" id="UP000239322">
    <property type="component" value="Unassembled WGS sequence"/>
</dbReference>
<proteinExistence type="predicted"/>
<protein>
    <submittedName>
        <fullName evidence="1">Uncharacterized protein</fullName>
    </submittedName>
</protein>
<organism evidence="1 2">
    <name type="scientific">Streptomyces solincola</name>
    <dbReference type="NCBI Taxonomy" id="2100817"/>
    <lineage>
        <taxon>Bacteria</taxon>
        <taxon>Bacillati</taxon>
        <taxon>Actinomycetota</taxon>
        <taxon>Actinomycetes</taxon>
        <taxon>Kitasatosporales</taxon>
        <taxon>Streptomycetaceae</taxon>
        <taxon>Streptomyces</taxon>
    </lineage>
</organism>
<evidence type="ECO:0000313" key="1">
    <source>
        <dbReference type="EMBL" id="PRH79418.1"/>
    </source>
</evidence>
<name>A0A2S9PYC4_9ACTN</name>
<sequence>MTYGPLGHATLRAQPWEVRIGDLVEFDGLYYPVQSTEARNGMTTLRFIAHPPFTFDCPIYVWRPVTHEGKAAGVRAYSLNPTTPR</sequence>
<dbReference type="RefSeq" id="WP_105868534.1">
    <property type="nucleotide sequence ID" value="NZ_PVLV01000121.1"/>
</dbReference>